<dbReference type="InterPro" id="IPR011225">
    <property type="entry name" value="IV_sec_VirJ"/>
</dbReference>
<accession>A0A916S4P9</accession>
<evidence type="ECO:0000313" key="3">
    <source>
        <dbReference type="Proteomes" id="UP000646478"/>
    </source>
</evidence>
<proteinExistence type="predicted"/>
<feature type="domain" description="Bacterial virulence" evidence="1">
    <location>
        <begin position="273"/>
        <end position="459"/>
    </location>
</feature>
<keyword evidence="3" id="KW-1185">Reference proteome</keyword>
<dbReference type="Proteomes" id="UP000646478">
    <property type="component" value="Unassembled WGS sequence"/>
</dbReference>
<evidence type="ECO:0000259" key="1">
    <source>
        <dbReference type="Pfam" id="PF06057"/>
    </source>
</evidence>
<dbReference type="EMBL" id="BMHH01000002">
    <property type="protein sequence ID" value="GGA81329.1"/>
    <property type="molecule type" value="Genomic_DNA"/>
</dbReference>
<gene>
    <name evidence="2" type="ORF">GCM10011491_05770</name>
</gene>
<dbReference type="Pfam" id="PF06057">
    <property type="entry name" value="VirJ"/>
    <property type="match status" value="1"/>
</dbReference>
<dbReference type="AlphaFoldDB" id="A0A916S4P9"/>
<dbReference type="InterPro" id="IPR010333">
    <property type="entry name" value="VirJ"/>
</dbReference>
<protein>
    <submittedName>
        <fullName evidence="2">Acid tolerance protein</fullName>
    </submittedName>
</protein>
<name>A0A916S4P9_9HYPH</name>
<dbReference type="InterPro" id="IPR029058">
    <property type="entry name" value="AB_hydrolase_fold"/>
</dbReference>
<dbReference type="SUPFAM" id="SSF53474">
    <property type="entry name" value="alpha/beta-Hydrolases"/>
    <property type="match status" value="2"/>
</dbReference>
<dbReference type="Gene3D" id="3.40.50.1820">
    <property type="entry name" value="alpha/beta hydrolase"/>
    <property type="match status" value="2"/>
</dbReference>
<evidence type="ECO:0000313" key="2">
    <source>
        <dbReference type="EMBL" id="GGA81329.1"/>
    </source>
</evidence>
<dbReference type="RefSeq" id="WP_188821304.1">
    <property type="nucleotide sequence ID" value="NZ_BMHH01000002.1"/>
</dbReference>
<reference evidence="2" key="1">
    <citation type="journal article" date="2014" name="Int. J. Syst. Evol. Microbiol.">
        <title>Complete genome sequence of Corynebacterium casei LMG S-19264T (=DSM 44701T), isolated from a smear-ripened cheese.</title>
        <authorList>
            <consortium name="US DOE Joint Genome Institute (JGI-PGF)"/>
            <person name="Walter F."/>
            <person name="Albersmeier A."/>
            <person name="Kalinowski J."/>
            <person name="Ruckert C."/>
        </authorList>
    </citation>
    <scope>NUCLEOTIDE SEQUENCE</scope>
    <source>
        <strain evidence="2">CGMCC 1.15082</strain>
    </source>
</reference>
<comment type="caution">
    <text evidence="2">The sequence shown here is derived from an EMBL/GenBank/DDBJ whole genome shotgun (WGS) entry which is preliminary data.</text>
</comment>
<dbReference type="PIRSF" id="PIRSF029063">
    <property type="entry name" value="IV_sec_VirJ"/>
    <property type="match status" value="1"/>
</dbReference>
<sequence length="471" mass="50003">MRKHSLLAAAMAALVLVAATAGYLGYTGKLPHYWARLTGAEDIATHVSAERLKDIPVMMPPDDPIGLAVLVSDAGGMNARDRAFADALLARNLIVLPVDLDTWRAELDKDDGECIYLDSDFEGIAKEALRALDLDVYFHPVVAGIGQGATLAYAAAADAPDATLAGAVGLDPADALKTRLPSCEGAKATAAPSGGYTYALDAILPTPVTLVSQSGPVNDPAEAKKRHIAVLQKAENPTVRLSMAADAAAAMATKDAANEALPIVDIPAKGKADYVAVFFSGDGGWRDIDKSIGDWLSNHGVHVVGVDSLRYFWTERTPQEIAEDTDAILRKADPSGKLPIAIFGYSFGADTFPFAWQYLDPALQNRTRMIALLGASTTTTFQVTIEGWLGMEGTHKTAPAIATLPLDKVICVYGEEEDDTVCTEPTLSAMEKMKQPGGHHFDDNYEPIAEALLKELQERAGGQAGDGVKTD</sequence>
<organism evidence="2 3">
    <name type="scientific">Brucella endophytica</name>
    <dbReference type="NCBI Taxonomy" id="1963359"/>
    <lineage>
        <taxon>Bacteria</taxon>
        <taxon>Pseudomonadati</taxon>
        <taxon>Pseudomonadota</taxon>
        <taxon>Alphaproteobacteria</taxon>
        <taxon>Hyphomicrobiales</taxon>
        <taxon>Brucellaceae</taxon>
        <taxon>Brucella/Ochrobactrum group</taxon>
        <taxon>Brucella</taxon>
    </lineage>
</organism>
<reference evidence="2" key="2">
    <citation type="submission" date="2020-09" db="EMBL/GenBank/DDBJ databases">
        <authorList>
            <person name="Sun Q."/>
            <person name="Zhou Y."/>
        </authorList>
    </citation>
    <scope>NUCLEOTIDE SEQUENCE</scope>
    <source>
        <strain evidence="2">CGMCC 1.15082</strain>
    </source>
</reference>